<accession>A0A076G4D3</accession>
<sequence>MSVAGNFGYLDSAESLGMGREDNPNIGGPFRSEEDDTVQDIRLNDELFRNWIEARIIKNRTGCNTEDTIAFFTLILNDNELDVEITTPAPATTKVSLKKTLTIYEAAQIRSLAQHIKPVGVTFIVEDFTGVIETLPIARVA</sequence>
<dbReference type="GeneID" id="22112277"/>
<protein>
    <submittedName>
        <fullName evidence="1">Uncharacterized protein</fullName>
    </submittedName>
</protein>
<dbReference type="InterPro" id="IPR021283">
    <property type="entry name" value="Phage_Wedge1"/>
</dbReference>
<gene>
    <name evidence="1" type="ORF">AH6C_021</name>
</gene>
<dbReference type="Pfam" id="PF11041">
    <property type="entry name" value="Phage_Wedge1"/>
    <property type="match status" value="1"/>
</dbReference>
<reference evidence="1 2" key="1">
    <citation type="submission" date="2014-05" db="EMBL/GenBank/DDBJ databases">
        <title>Complete genome sequence of Aeromonas bacteriophage pAh6-C.</title>
        <authorList>
            <person name="Jun J.W."/>
            <person name="Park S.C."/>
        </authorList>
    </citation>
    <scope>NUCLEOTIDE SEQUENCE [LARGE SCALE GENOMIC DNA]</scope>
</reference>
<keyword evidence="2" id="KW-1185">Reference proteome</keyword>
<evidence type="ECO:0000313" key="2">
    <source>
        <dbReference type="Proteomes" id="UP000028666"/>
    </source>
</evidence>
<proteinExistence type="predicted"/>
<dbReference type="KEGG" id="vg:22112277"/>
<dbReference type="RefSeq" id="YP_009103355.1">
    <property type="nucleotide sequence ID" value="NC_025459.1"/>
</dbReference>
<dbReference type="Proteomes" id="UP000028666">
    <property type="component" value="Segment"/>
</dbReference>
<organism evidence="1 2">
    <name type="scientific">Aeromonas phage pAh6-C</name>
    <dbReference type="NCBI Taxonomy" id="1505227"/>
    <lineage>
        <taxon>Viruses</taxon>
        <taxon>Duplodnaviria</taxon>
        <taxon>Heunggongvirae</taxon>
        <taxon>Uroviricota</taxon>
        <taxon>Caudoviricetes</taxon>
        <taxon>Chaseviridae</taxon>
        <taxon>Nefertitivirinae</taxon>
        <taxon>Pahsextavirus</taxon>
        <taxon>Pahsextavirus pAh6C</taxon>
    </lineage>
</organism>
<evidence type="ECO:0000313" key="1">
    <source>
        <dbReference type="EMBL" id="AII26775.1"/>
    </source>
</evidence>
<name>A0A076G4D3_9CAUD</name>
<dbReference type="EMBL" id="KJ858521">
    <property type="protein sequence ID" value="AII26775.1"/>
    <property type="molecule type" value="Genomic_DNA"/>
</dbReference>